<dbReference type="InterPro" id="IPR058163">
    <property type="entry name" value="LysR-type_TF_proteobact-type"/>
</dbReference>
<sequence>MHSNKKTLPPLNALRVFEAAARHSSFKLAAEEIFVTQSAVSRQIQVLEEYYGTPLFIRKTRKVELTSEGRILFQATSQALDCIGAASHEVFVKQKRGYLTIASTITFSTLWLMPRMQNLRDCYPDIQLHLMTCEASPKLHDAFDIAITLGHEETPGFDATPLFEEETFPVCTPEFLAQHPELKSIDGLFQVPLLELNRNHWKYKRWTPINWERWFQANGIENRAHNTVMSFNHFPLVMDAARKHMGVALGWAHLVSHDLEQNRLIRPISDSYVLKDRKHYLIVREELKDTSEVKQFKSWLISQIKLSGIS</sequence>
<evidence type="ECO:0000256" key="4">
    <source>
        <dbReference type="ARBA" id="ARBA00023163"/>
    </source>
</evidence>
<comment type="similarity">
    <text evidence="1">Belongs to the LysR transcriptional regulatory family.</text>
</comment>
<dbReference type="SUPFAM" id="SSF46785">
    <property type="entry name" value="Winged helix' DNA-binding domain"/>
    <property type="match status" value="1"/>
</dbReference>
<dbReference type="PANTHER" id="PTHR30537">
    <property type="entry name" value="HTH-TYPE TRANSCRIPTIONAL REGULATOR"/>
    <property type="match status" value="1"/>
</dbReference>
<keyword evidence="3" id="KW-0238">DNA-binding</keyword>
<dbReference type="InterPro" id="IPR036390">
    <property type="entry name" value="WH_DNA-bd_sf"/>
</dbReference>
<dbReference type="CDD" id="cd08432">
    <property type="entry name" value="PBP2_GcdR_TrpI_HvrB_AmpR_like"/>
    <property type="match status" value="1"/>
</dbReference>
<keyword evidence="7" id="KW-1185">Reference proteome</keyword>
<dbReference type="EMBL" id="BAABCX010000005">
    <property type="protein sequence ID" value="GAA3548514.1"/>
    <property type="molecule type" value="Genomic_DNA"/>
</dbReference>
<gene>
    <name evidence="6" type="ORF">GCM10022394_30820</name>
</gene>
<dbReference type="RefSeq" id="WP_344959693.1">
    <property type="nucleotide sequence ID" value="NZ_BAABCX010000005.1"/>
</dbReference>
<dbReference type="InterPro" id="IPR005119">
    <property type="entry name" value="LysR_subst-bd"/>
</dbReference>
<comment type="caution">
    <text evidence="6">The sequence shown here is derived from an EMBL/GenBank/DDBJ whole genome shotgun (WGS) entry which is preliminary data.</text>
</comment>
<keyword evidence="2" id="KW-0805">Transcription regulation</keyword>
<name>A0ABP6WF04_9GAMM</name>
<dbReference type="Pfam" id="PF00126">
    <property type="entry name" value="HTH_1"/>
    <property type="match status" value="1"/>
</dbReference>
<keyword evidence="4" id="KW-0804">Transcription</keyword>
<dbReference type="PRINTS" id="PR00039">
    <property type="entry name" value="HTHLYSR"/>
</dbReference>
<dbReference type="PANTHER" id="PTHR30537:SF74">
    <property type="entry name" value="HTH-TYPE TRANSCRIPTIONAL REGULATOR TRPI"/>
    <property type="match status" value="1"/>
</dbReference>
<feature type="domain" description="HTH lysR-type" evidence="5">
    <location>
        <begin position="9"/>
        <end position="66"/>
    </location>
</feature>
<evidence type="ECO:0000256" key="3">
    <source>
        <dbReference type="ARBA" id="ARBA00023125"/>
    </source>
</evidence>
<dbReference type="SUPFAM" id="SSF53850">
    <property type="entry name" value="Periplasmic binding protein-like II"/>
    <property type="match status" value="1"/>
</dbReference>
<dbReference type="InterPro" id="IPR036388">
    <property type="entry name" value="WH-like_DNA-bd_sf"/>
</dbReference>
<dbReference type="Gene3D" id="1.10.10.10">
    <property type="entry name" value="Winged helix-like DNA-binding domain superfamily/Winged helix DNA-binding domain"/>
    <property type="match status" value="1"/>
</dbReference>
<evidence type="ECO:0000259" key="5">
    <source>
        <dbReference type="PROSITE" id="PS50931"/>
    </source>
</evidence>
<proteinExistence type="inferred from homology"/>
<evidence type="ECO:0000256" key="2">
    <source>
        <dbReference type="ARBA" id="ARBA00023015"/>
    </source>
</evidence>
<evidence type="ECO:0000313" key="7">
    <source>
        <dbReference type="Proteomes" id="UP001500795"/>
    </source>
</evidence>
<dbReference type="Gene3D" id="3.40.190.10">
    <property type="entry name" value="Periplasmic binding protein-like II"/>
    <property type="match status" value="2"/>
</dbReference>
<organism evidence="6 7">
    <name type="scientific">Zobellella aerophila</name>
    <dbReference type="NCBI Taxonomy" id="870480"/>
    <lineage>
        <taxon>Bacteria</taxon>
        <taxon>Pseudomonadati</taxon>
        <taxon>Pseudomonadota</taxon>
        <taxon>Gammaproteobacteria</taxon>
        <taxon>Aeromonadales</taxon>
        <taxon>Aeromonadaceae</taxon>
        <taxon>Zobellella</taxon>
    </lineage>
</organism>
<dbReference type="PROSITE" id="PS50931">
    <property type="entry name" value="HTH_LYSR"/>
    <property type="match status" value="1"/>
</dbReference>
<protein>
    <submittedName>
        <fullName evidence="6">LysR family transcriptional regulator</fullName>
    </submittedName>
</protein>
<dbReference type="Pfam" id="PF03466">
    <property type="entry name" value="LysR_substrate"/>
    <property type="match status" value="1"/>
</dbReference>
<evidence type="ECO:0000313" key="6">
    <source>
        <dbReference type="EMBL" id="GAA3548514.1"/>
    </source>
</evidence>
<reference evidence="7" key="1">
    <citation type="journal article" date="2019" name="Int. J. Syst. Evol. Microbiol.">
        <title>The Global Catalogue of Microorganisms (GCM) 10K type strain sequencing project: providing services to taxonomists for standard genome sequencing and annotation.</title>
        <authorList>
            <consortium name="The Broad Institute Genomics Platform"/>
            <consortium name="The Broad Institute Genome Sequencing Center for Infectious Disease"/>
            <person name="Wu L."/>
            <person name="Ma J."/>
        </authorList>
    </citation>
    <scope>NUCLEOTIDE SEQUENCE [LARGE SCALE GENOMIC DNA]</scope>
    <source>
        <strain evidence="7">JCM 17110</strain>
    </source>
</reference>
<dbReference type="InterPro" id="IPR000847">
    <property type="entry name" value="LysR_HTH_N"/>
</dbReference>
<evidence type="ECO:0000256" key="1">
    <source>
        <dbReference type="ARBA" id="ARBA00009437"/>
    </source>
</evidence>
<dbReference type="Proteomes" id="UP001500795">
    <property type="component" value="Unassembled WGS sequence"/>
</dbReference>
<accession>A0ABP6WF04</accession>